<evidence type="ECO:0000313" key="2">
    <source>
        <dbReference type="Proteomes" id="UP000663879"/>
    </source>
</evidence>
<comment type="caution">
    <text evidence="1">The sequence shown here is derived from an EMBL/GenBank/DDBJ whole genome shotgun (WGS) entry which is preliminary data.</text>
</comment>
<sequence length="153" mass="17380">TSSSEGENVECINSLPDKDLINQKVIMTQTAKERPLIILGDQEGQKHCKQRLHTDLNDKPLKLTKKTHIHDSDDQVEIDNIILIAMKLYFATNTTNRTEIVIPEKFTKTYSKLDFVLYDSGKHDVDRMINLARDENISYLNSASYGALTALLT</sequence>
<protein>
    <submittedName>
        <fullName evidence="1">Uncharacterized protein</fullName>
    </submittedName>
</protein>
<reference evidence="1" key="1">
    <citation type="submission" date="2021-02" db="EMBL/GenBank/DDBJ databases">
        <authorList>
            <person name="Nowell W R."/>
        </authorList>
    </citation>
    <scope>NUCLEOTIDE SEQUENCE</scope>
    <source>
        <strain evidence="1">Ploen Becks lab</strain>
    </source>
</reference>
<feature type="non-terminal residue" evidence="1">
    <location>
        <position position="153"/>
    </location>
</feature>
<dbReference type="OrthoDB" id="10579387at2759"/>
<dbReference type="AlphaFoldDB" id="A0A814I669"/>
<dbReference type="Proteomes" id="UP000663879">
    <property type="component" value="Unassembled WGS sequence"/>
</dbReference>
<organism evidence="1 2">
    <name type="scientific">Brachionus calyciflorus</name>
    <dbReference type="NCBI Taxonomy" id="104777"/>
    <lineage>
        <taxon>Eukaryota</taxon>
        <taxon>Metazoa</taxon>
        <taxon>Spiralia</taxon>
        <taxon>Gnathifera</taxon>
        <taxon>Rotifera</taxon>
        <taxon>Eurotatoria</taxon>
        <taxon>Monogononta</taxon>
        <taxon>Pseudotrocha</taxon>
        <taxon>Ploima</taxon>
        <taxon>Brachionidae</taxon>
        <taxon>Brachionus</taxon>
    </lineage>
</organism>
<evidence type="ECO:0000313" key="1">
    <source>
        <dbReference type="EMBL" id="CAF1021067.1"/>
    </source>
</evidence>
<gene>
    <name evidence="1" type="ORF">OXX778_LOCUS17383</name>
</gene>
<dbReference type="EMBL" id="CAJNOC010004418">
    <property type="protein sequence ID" value="CAF1021067.1"/>
    <property type="molecule type" value="Genomic_DNA"/>
</dbReference>
<keyword evidence="2" id="KW-1185">Reference proteome</keyword>
<accession>A0A814I669</accession>
<proteinExistence type="predicted"/>
<name>A0A814I669_9BILA</name>